<dbReference type="PANTHER" id="PTHR30213:SF0">
    <property type="entry name" value="UPF0761 MEMBRANE PROTEIN YIHY"/>
    <property type="match status" value="1"/>
</dbReference>
<evidence type="ECO:0000313" key="7">
    <source>
        <dbReference type="EMBL" id="HIV75603.1"/>
    </source>
</evidence>
<dbReference type="Pfam" id="PF03631">
    <property type="entry name" value="Virul_fac_BrkB"/>
    <property type="match status" value="1"/>
</dbReference>
<protein>
    <submittedName>
        <fullName evidence="7">YihY/virulence factor BrkB family protein</fullName>
    </submittedName>
</protein>
<dbReference type="AlphaFoldDB" id="A0A9D1PN47"/>
<feature type="transmembrane region" description="Helical" evidence="6">
    <location>
        <begin position="127"/>
        <end position="149"/>
    </location>
</feature>
<dbReference type="EMBL" id="DXHX01000159">
    <property type="protein sequence ID" value="HIV75603.1"/>
    <property type="molecule type" value="Genomic_DNA"/>
</dbReference>
<evidence type="ECO:0000256" key="1">
    <source>
        <dbReference type="ARBA" id="ARBA00004651"/>
    </source>
</evidence>
<dbReference type="GO" id="GO:0005886">
    <property type="term" value="C:plasma membrane"/>
    <property type="evidence" value="ECO:0007669"/>
    <property type="project" value="UniProtKB-SubCell"/>
</dbReference>
<sequence>MQKIIRFSKEMTRRIGEADVMGLSAQLAYFFLLSLFPFLLFLVTLLGFLPIQVDEFLDSIGTYLPEEVVVMIESNLTNLVNTRSGGLLSVSILGTIWSASNAFNAIAKSFNKAYQIEEERSFIKNRLVAFVLMFVLIIVVAVALLLSVFGKLIGEKLFGLIGLHSLADIWDLVRLSASSLTFFVAFVILYKFAPNRKIKVTYVVWGALFTTILWQIASLGFSFYVNTLGNYSATYGSLGTVIILMIWFYLSGIIINTGGVLNAYILDMKENKYEVK</sequence>
<evidence type="ECO:0000256" key="6">
    <source>
        <dbReference type="SAM" id="Phobius"/>
    </source>
</evidence>
<feature type="transmembrane region" description="Helical" evidence="6">
    <location>
        <begin position="202"/>
        <end position="225"/>
    </location>
</feature>
<evidence type="ECO:0000256" key="3">
    <source>
        <dbReference type="ARBA" id="ARBA00022692"/>
    </source>
</evidence>
<name>A0A9D1PN47_9BACI</name>
<dbReference type="PANTHER" id="PTHR30213">
    <property type="entry name" value="INNER MEMBRANE PROTEIN YHJD"/>
    <property type="match status" value="1"/>
</dbReference>
<comment type="subcellular location">
    <subcellularLocation>
        <location evidence="1">Cell membrane</location>
        <topology evidence="1">Multi-pass membrane protein</topology>
    </subcellularLocation>
</comment>
<dbReference type="InterPro" id="IPR017039">
    <property type="entry name" value="Virul_fac_BrkB"/>
</dbReference>
<evidence type="ECO:0000256" key="5">
    <source>
        <dbReference type="ARBA" id="ARBA00023136"/>
    </source>
</evidence>
<keyword evidence="4 6" id="KW-1133">Transmembrane helix</keyword>
<organism evidence="7 8">
    <name type="scientific">Candidatus Pseudogracilibacillus intestinigallinarum</name>
    <dbReference type="NCBI Taxonomy" id="2838742"/>
    <lineage>
        <taxon>Bacteria</taxon>
        <taxon>Bacillati</taxon>
        <taxon>Bacillota</taxon>
        <taxon>Bacilli</taxon>
        <taxon>Bacillales</taxon>
        <taxon>Bacillaceae</taxon>
        <taxon>Pseudogracilibacillus</taxon>
    </lineage>
</organism>
<feature type="transmembrane region" description="Helical" evidence="6">
    <location>
        <begin position="169"/>
        <end position="190"/>
    </location>
</feature>
<feature type="transmembrane region" description="Helical" evidence="6">
    <location>
        <begin position="20"/>
        <end position="49"/>
    </location>
</feature>
<keyword evidence="5 6" id="KW-0472">Membrane</keyword>
<reference evidence="7" key="1">
    <citation type="journal article" date="2021" name="PeerJ">
        <title>Extensive microbial diversity within the chicken gut microbiome revealed by metagenomics and culture.</title>
        <authorList>
            <person name="Gilroy R."/>
            <person name="Ravi A."/>
            <person name="Getino M."/>
            <person name="Pursley I."/>
            <person name="Horton D.L."/>
            <person name="Alikhan N.F."/>
            <person name="Baker D."/>
            <person name="Gharbi K."/>
            <person name="Hall N."/>
            <person name="Watson M."/>
            <person name="Adriaenssens E.M."/>
            <person name="Foster-Nyarko E."/>
            <person name="Jarju S."/>
            <person name="Secka A."/>
            <person name="Antonio M."/>
            <person name="Oren A."/>
            <person name="Chaudhuri R.R."/>
            <person name="La Ragione R."/>
            <person name="Hildebrand F."/>
            <person name="Pallen M.J."/>
        </authorList>
    </citation>
    <scope>NUCLEOTIDE SEQUENCE</scope>
    <source>
        <strain evidence="7">CHK169-2315</strain>
    </source>
</reference>
<keyword evidence="3 6" id="KW-0812">Transmembrane</keyword>
<gene>
    <name evidence="7" type="ORF">H9895_11060</name>
</gene>
<keyword evidence="2" id="KW-1003">Cell membrane</keyword>
<reference evidence="7" key="2">
    <citation type="submission" date="2021-04" db="EMBL/GenBank/DDBJ databases">
        <authorList>
            <person name="Gilroy R."/>
        </authorList>
    </citation>
    <scope>NUCLEOTIDE SEQUENCE</scope>
    <source>
        <strain evidence="7">CHK169-2315</strain>
    </source>
</reference>
<comment type="caution">
    <text evidence="7">The sequence shown here is derived from an EMBL/GenBank/DDBJ whole genome shotgun (WGS) entry which is preliminary data.</text>
</comment>
<accession>A0A9D1PN47</accession>
<feature type="transmembrane region" description="Helical" evidence="6">
    <location>
        <begin position="237"/>
        <end position="266"/>
    </location>
</feature>
<dbReference type="Proteomes" id="UP000823937">
    <property type="component" value="Unassembled WGS sequence"/>
</dbReference>
<feature type="transmembrane region" description="Helical" evidence="6">
    <location>
        <begin position="86"/>
        <end position="106"/>
    </location>
</feature>
<proteinExistence type="predicted"/>
<evidence type="ECO:0000313" key="8">
    <source>
        <dbReference type="Proteomes" id="UP000823937"/>
    </source>
</evidence>
<evidence type="ECO:0000256" key="4">
    <source>
        <dbReference type="ARBA" id="ARBA00022989"/>
    </source>
</evidence>
<dbReference type="PIRSF" id="PIRSF035875">
    <property type="entry name" value="RNase_BN"/>
    <property type="match status" value="1"/>
</dbReference>
<dbReference type="NCBIfam" id="TIGR00765">
    <property type="entry name" value="yihY_not_rbn"/>
    <property type="match status" value="1"/>
</dbReference>
<evidence type="ECO:0000256" key="2">
    <source>
        <dbReference type="ARBA" id="ARBA00022475"/>
    </source>
</evidence>